<evidence type="ECO:0000256" key="6">
    <source>
        <dbReference type="ARBA" id="ARBA00022989"/>
    </source>
</evidence>
<dbReference type="AlphaFoldDB" id="A0A9X1CEC9"/>
<sequence>MKYTQTVSDVIYKLEKILVVLLIPTMLIAMVFDVIFRYFFSAPIVWGQEVALYTFIWSSFIGASMSIKSKEAVAVTLFVDRLSNQVRSVMITGGLLVSTIFSLYILYLSFNWIINPNILLQKSITTQTPMIYMYLCIPISLLFMSIHFINLSFEALKLTKAGKVIE</sequence>
<comment type="similarity">
    <text evidence="8">Belongs to the TRAP transporter small permease family.</text>
</comment>
<dbReference type="PANTHER" id="PTHR35011">
    <property type="entry name" value="2,3-DIKETO-L-GULONATE TRAP TRANSPORTER SMALL PERMEASE PROTEIN YIAM"/>
    <property type="match status" value="1"/>
</dbReference>
<reference evidence="11" key="1">
    <citation type="submission" date="2021-03" db="EMBL/GenBank/DDBJ databases">
        <title>Genomic Encyclopedia of Type Strains, Phase IV (KMG-IV): sequencing the most valuable type-strain genomes for metagenomic binning, comparative biology and taxonomic classification.</title>
        <authorList>
            <person name="Goeker M."/>
        </authorList>
    </citation>
    <scope>NUCLEOTIDE SEQUENCE</scope>
    <source>
        <strain evidence="11">DSM 107338</strain>
    </source>
</reference>
<dbReference type="GO" id="GO:0005886">
    <property type="term" value="C:plasma membrane"/>
    <property type="evidence" value="ECO:0007669"/>
    <property type="project" value="UniProtKB-SubCell"/>
</dbReference>
<dbReference type="InterPro" id="IPR007387">
    <property type="entry name" value="TRAP_DctQ"/>
</dbReference>
<proteinExistence type="inferred from homology"/>
<dbReference type="InterPro" id="IPR055348">
    <property type="entry name" value="DctQ"/>
</dbReference>
<evidence type="ECO:0000256" key="8">
    <source>
        <dbReference type="ARBA" id="ARBA00038436"/>
    </source>
</evidence>
<feature type="transmembrane region" description="Helical" evidence="9">
    <location>
        <begin position="50"/>
        <end position="67"/>
    </location>
</feature>
<evidence type="ECO:0000313" key="11">
    <source>
        <dbReference type="EMBL" id="MBP2076093.1"/>
    </source>
</evidence>
<feature type="transmembrane region" description="Helical" evidence="9">
    <location>
        <begin position="17"/>
        <end position="38"/>
    </location>
</feature>
<evidence type="ECO:0000313" key="12">
    <source>
        <dbReference type="Proteomes" id="UP001138793"/>
    </source>
</evidence>
<feature type="transmembrane region" description="Helical" evidence="9">
    <location>
        <begin position="130"/>
        <end position="153"/>
    </location>
</feature>
<organism evidence="11 12">
    <name type="scientific">Oceanobacillus polygoni</name>
    <dbReference type="NCBI Taxonomy" id="1235259"/>
    <lineage>
        <taxon>Bacteria</taxon>
        <taxon>Bacillati</taxon>
        <taxon>Bacillota</taxon>
        <taxon>Bacilli</taxon>
        <taxon>Bacillales</taxon>
        <taxon>Bacillaceae</taxon>
        <taxon>Oceanobacillus</taxon>
    </lineage>
</organism>
<dbReference type="PANTHER" id="PTHR35011:SF2">
    <property type="entry name" value="2,3-DIKETO-L-GULONATE TRAP TRANSPORTER SMALL PERMEASE PROTEIN YIAM"/>
    <property type="match status" value="1"/>
</dbReference>
<evidence type="ECO:0000256" key="5">
    <source>
        <dbReference type="ARBA" id="ARBA00022692"/>
    </source>
</evidence>
<keyword evidence="4" id="KW-0997">Cell inner membrane</keyword>
<dbReference type="RefSeq" id="WP_149475032.1">
    <property type="nucleotide sequence ID" value="NZ_JAGGMB010000001.1"/>
</dbReference>
<dbReference type="Pfam" id="PF04290">
    <property type="entry name" value="DctQ"/>
    <property type="match status" value="1"/>
</dbReference>
<evidence type="ECO:0000256" key="7">
    <source>
        <dbReference type="ARBA" id="ARBA00023136"/>
    </source>
</evidence>
<feature type="domain" description="Tripartite ATP-independent periplasmic transporters DctQ component" evidence="10">
    <location>
        <begin position="26"/>
        <end position="156"/>
    </location>
</feature>
<dbReference type="GO" id="GO:0022857">
    <property type="term" value="F:transmembrane transporter activity"/>
    <property type="evidence" value="ECO:0007669"/>
    <property type="project" value="TreeGrafter"/>
</dbReference>
<keyword evidence="12" id="KW-1185">Reference proteome</keyword>
<evidence type="ECO:0000256" key="1">
    <source>
        <dbReference type="ARBA" id="ARBA00004429"/>
    </source>
</evidence>
<keyword evidence="3" id="KW-1003">Cell membrane</keyword>
<keyword evidence="7 9" id="KW-0472">Membrane</keyword>
<keyword evidence="6 9" id="KW-1133">Transmembrane helix</keyword>
<protein>
    <submittedName>
        <fullName evidence="11">TRAP-type C4-dicarboxylate transport system permease small subunit</fullName>
    </submittedName>
</protein>
<accession>A0A9X1CEC9</accession>
<keyword evidence="2" id="KW-0813">Transport</keyword>
<dbReference type="EMBL" id="JAGGMB010000001">
    <property type="protein sequence ID" value="MBP2076093.1"/>
    <property type="molecule type" value="Genomic_DNA"/>
</dbReference>
<name>A0A9X1CEC9_9BACI</name>
<gene>
    <name evidence="11" type="ORF">J2Z64_000304</name>
</gene>
<dbReference type="Proteomes" id="UP001138793">
    <property type="component" value="Unassembled WGS sequence"/>
</dbReference>
<dbReference type="OrthoDB" id="2086825at2"/>
<evidence type="ECO:0000259" key="10">
    <source>
        <dbReference type="Pfam" id="PF04290"/>
    </source>
</evidence>
<evidence type="ECO:0000256" key="9">
    <source>
        <dbReference type="SAM" id="Phobius"/>
    </source>
</evidence>
<comment type="subcellular location">
    <subcellularLocation>
        <location evidence="1">Cell inner membrane</location>
        <topology evidence="1">Multi-pass membrane protein</topology>
    </subcellularLocation>
</comment>
<dbReference type="GO" id="GO:0015740">
    <property type="term" value="P:C4-dicarboxylate transport"/>
    <property type="evidence" value="ECO:0007669"/>
    <property type="project" value="TreeGrafter"/>
</dbReference>
<evidence type="ECO:0000256" key="3">
    <source>
        <dbReference type="ARBA" id="ARBA00022475"/>
    </source>
</evidence>
<evidence type="ECO:0000256" key="4">
    <source>
        <dbReference type="ARBA" id="ARBA00022519"/>
    </source>
</evidence>
<comment type="caution">
    <text evidence="11">The sequence shown here is derived from an EMBL/GenBank/DDBJ whole genome shotgun (WGS) entry which is preliminary data.</text>
</comment>
<evidence type="ECO:0000256" key="2">
    <source>
        <dbReference type="ARBA" id="ARBA00022448"/>
    </source>
</evidence>
<keyword evidence="5 9" id="KW-0812">Transmembrane</keyword>
<feature type="transmembrane region" description="Helical" evidence="9">
    <location>
        <begin position="88"/>
        <end position="110"/>
    </location>
</feature>